<keyword evidence="3" id="KW-1185">Reference proteome</keyword>
<gene>
    <name evidence="2" type="ORF">BZG01_13615</name>
</gene>
<reference evidence="2 3" key="1">
    <citation type="journal article" date="2017" name="Front. Microbiol.">
        <title>Labilibaculum manganireducens gen. nov., sp. nov. and Labilibaculum filiforme sp. nov., Novel Bacteroidetes Isolated from Subsurface Sediments of the Baltic Sea.</title>
        <authorList>
            <person name="Vandieken V."/>
            <person name="Marshall I.P."/>
            <person name="Niemann H."/>
            <person name="Engelen B."/>
            <person name="Cypionka H."/>
        </authorList>
    </citation>
    <scope>NUCLEOTIDE SEQUENCE [LARGE SCALE GENOMIC DNA]</scope>
    <source>
        <strain evidence="2 3">59.10-2M</strain>
    </source>
</reference>
<evidence type="ECO:0000256" key="1">
    <source>
        <dbReference type="SAM" id="SignalP"/>
    </source>
</evidence>
<dbReference type="EMBL" id="MVDE01000020">
    <property type="protein sequence ID" value="PKQ65287.1"/>
    <property type="molecule type" value="Genomic_DNA"/>
</dbReference>
<dbReference type="InterPro" id="IPR034122">
    <property type="entry name" value="Retropepsin-like_bacterial"/>
</dbReference>
<dbReference type="PROSITE" id="PS51257">
    <property type="entry name" value="PROKAR_LIPOPROTEIN"/>
    <property type="match status" value="1"/>
</dbReference>
<proteinExistence type="predicted"/>
<accession>A0A2N3I4P7</accession>
<dbReference type="InterPro" id="IPR021109">
    <property type="entry name" value="Peptidase_aspartic_dom_sf"/>
</dbReference>
<evidence type="ECO:0000313" key="3">
    <source>
        <dbReference type="Proteomes" id="UP000233618"/>
    </source>
</evidence>
<dbReference type="Proteomes" id="UP000233618">
    <property type="component" value="Unassembled WGS sequence"/>
</dbReference>
<keyword evidence="1" id="KW-0732">Signal</keyword>
<dbReference type="AlphaFoldDB" id="A0A2N3I4P7"/>
<evidence type="ECO:0000313" key="2">
    <source>
        <dbReference type="EMBL" id="PKQ65287.1"/>
    </source>
</evidence>
<comment type="caution">
    <text evidence="2">The sequence shown here is derived from an EMBL/GenBank/DDBJ whole genome shotgun (WGS) entry which is preliminary data.</text>
</comment>
<organism evidence="2 3">
    <name type="scientific">Labilibaculum manganireducens</name>
    <dbReference type="NCBI Taxonomy" id="1940525"/>
    <lineage>
        <taxon>Bacteria</taxon>
        <taxon>Pseudomonadati</taxon>
        <taxon>Bacteroidota</taxon>
        <taxon>Bacteroidia</taxon>
        <taxon>Marinilabiliales</taxon>
        <taxon>Marinifilaceae</taxon>
        <taxon>Labilibaculum</taxon>
    </lineage>
</organism>
<protein>
    <recommendedName>
        <fullName evidence="4">Peptidase A2 domain-containing protein</fullName>
    </recommendedName>
</protein>
<dbReference type="Gene3D" id="2.40.70.10">
    <property type="entry name" value="Acid Proteases"/>
    <property type="match status" value="2"/>
</dbReference>
<dbReference type="CDD" id="cd05483">
    <property type="entry name" value="retropepsin_like_bacteria"/>
    <property type="match status" value="1"/>
</dbReference>
<sequence length="433" mass="49506">MNRKKMKYLKNLIIIGILFTLTSCANKKTDKIIDNELNQLLEQKDYFKLRERLESNEDKLTEDRLLYYKAFVTNAFGEKKQSNEHINGLLEKYKNEFNDSTLTSLLDLKASNYLYSYDYKQASASYAKMLNDYPNVLDSVEIANCKNVKNLFVTFSNVKPQIMHKNSLVQIASYRNKFNHIMTPVKSNGVCEDFIFDTGANLSTIAESQAKKMNLTLFEQNVDVGSSTKINVQSKLAVADSLYVGDILFENVVFLVLADDQLTFPEVNYQIHGIVGFPVIHQLEEVHLHKNGNITVPKSPKEKKLKNMVLEGLTPVVKVISDNDTLLFTLDTGAKNSELSFKYFNEHKSEIENRGELQTNARGGAGGRTTVKEYLLKNFPMKIGTKKTTLTEIPVTLEEYDFNKYFDGNLGQDVFNQFNTLIINFKYMYVAFE</sequence>
<evidence type="ECO:0008006" key="4">
    <source>
        <dbReference type="Google" id="ProtNLM"/>
    </source>
</evidence>
<dbReference type="Pfam" id="PF13650">
    <property type="entry name" value="Asp_protease_2"/>
    <property type="match status" value="1"/>
</dbReference>
<dbReference type="RefSeq" id="WP_101310396.1">
    <property type="nucleotide sequence ID" value="NZ_MVDE01000020.1"/>
</dbReference>
<feature type="signal peptide" evidence="1">
    <location>
        <begin position="1"/>
        <end position="25"/>
    </location>
</feature>
<dbReference type="SUPFAM" id="SSF50630">
    <property type="entry name" value="Acid proteases"/>
    <property type="match status" value="2"/>
</dbReference>
<feature type="chain" id="PRO_5015001404" description="Peptidase A2 domain-containing protein" evidence="1">
    <location>
        <begin position="26"/>
        <end position="433"/>
    </location>
</feature>
<name>A0A2N3I4P7_9BACT</name>